<keyword evidence="9 15" id="KW-0238">DNA-binding</keyword>
<dbReference type="PROSITE" id="PS51066">
    <property type="entry name" value="ZF_FPG_2"/>
    <property type="match status" value="1"/>
</dbReference>
<dbReference type="HAMAP" id="MF_00103">
    <property type="entry name" value="Fapy_DNA_glycosyl"/>
    <property type="match status" value="1"/>
</dbReference>
<dbReference type="InterPro" id="IPR020629">
    <property type="entry name" value="FPG_Glyclase"/>
</dbReference>
<feature type="domain" description="FPG-type" evidence="17">
    <location>
        <begin position="240"/>
        <end position="274"/>
    </location>
</feature>
<dbReference type="InterPro" id="IPR000214">
    <property type="entry name" value="Znf_DNA_glyclase/AP_lyase"/>
</dbReference>
<dbReference type="FunFam" id="1.10.8.50:FF:000003">
    <property type="entry name" value="Formamidopyrimidine-DNA glycosylase"/>
    <property type="match status" value="1"/>
</dbReference>
<comment type="caution">
    <text evidence="15">Lacks conserved residue(s) required for the propagation of feature annotation.</text>
</comment>
<dbReference type="EC" id="3.2.2.23" evidence="15"/>
<feature type="binding site" evidence="15">
    <location>
        <position position="112"/>
    </location>
    <ligand>
        <name>DNA</name>
        <dbReference type="ChEBI" id="CHEBI:16991"/>
    </ligand>
</feature>
<feature type="active site" description="Schiff-base intermediate with DNA" evidence="15">
    <location>
        <position position="2"/>
    </location>
</feature>
<dbReference type="Pfam" id="PF06827">
    <property type="entry name" value="zf-FPG_IleRS"/>
    <property type="match status" value="1"/>
</dbReference>
<dbReference type="EC" id="4.2.99.18" evidence="15"/>
<organism evidence="19">
    <name type="scientific">Eiseniibacteriota bacterium</name>
    <dbReference type="NCBI Taxonomy" id="2212470"/>
    <lineage>
        <taxon>Bacteria</taxon>
        <taxon>Candidatus Eiseniibacteriota</taxon>
    </lineage>
</organism>
<evidence type="ECO:0000256" key="4">
    <source>
        <dbReference type="ARBA" id="ARBA00022723"/>
    </source>
</evidence>
<dbReference type="Pfam" id="PF06831">
    <property type="entry name" value="H2TH"/>
    <property type="match status" value="1"/>
</dbReference>
<dbReference type="PANTHER" id="PTHR22993">
    <property type="entry name" value="FORMAMIDOPYRIMIDINE-DNA GLYCOSYLASE"/>
    <property type="match status" value="1"/>
</dbReference>
<accession>A0A832I513</accession>
<proteinExistence type="inferred from homology"/>
<dbReference type="SMART" id="SM00898">
    <property type="entry name" value="Fapy_DNA_glyco"/>
    <property type="match status" value="1"/>
</dbReference>
<dbReference type="GO" id="GO:0003684">
    <property type="term" value="F:damaged DNA binding"/>
    <property type="evidence" value="ECO:0007669"/>
    <property type="project" value="InterPro"/>
</dbReference>
<gene>
    <name evidence="15 19" type="primary">mutM</name>
    <name evidence="15" type="synonym">fpg</name>
    <name evidence="19" type="ORF">ENR23_14140</name>
</gene>
<dbReference type="InterPro" id="IPR010979">
    <property type="entry name" value="Ribosomal_uS13-like_H2TH"/>
</dbReference>
<comment type="cofactor">
    <cofactor evidence="15">
        <name>Zn(2+)</name>
        <dbReference type="ChEBI" id="CHEBI:29105"/>
    </cofactor>
    <text evidence="15">Binds 1 zinc ion per subunit.</text>
</comment>
<dbReference type="NCBIfam" id="TIGR00577">
    <property type="entry name" value="fpg"/>
    <property type="match status" value="1"/>
</dbReference>
<dbReference type="SUPFAM" id="SSF81624">
    <property type="entry name" value="N-terminal domain of MutM-like DNA repair proteins"/>
    <property type="match status" value="1"/>
</dbReference>
<feature type="active site" description="Proton donor; for beta-elimination activity" evidence="15">
    <location>
        <position position="58"/>
    </location>
</feature>
<evidence type="ECO:0000256" key="2">
    <source>
        <dbReference type="ARBA" id="ARBA00009409"/>
    </source>
</evidence>
<evidence type="ECO:0000256" key="13">
    <source>
        <dbReference type="ARBA" id="ARBA00023295"/>
    </source>
</evidence>
<dbReference type="EMBL" id="DSQF01000030">
    <property type="protein sequence ID" value="HGZ44518.1"/>
    <property type="molecule type" value="Genomic_DNA"/>
</dbReference>
<keyword evidence="8 15" id="KW-0862">Zinc</keyword>
<feature type="region of interest" description="Disordered" evidence="16">
    <location>
        <begin position="271"/>
        <end position="305"/>
    </location>
</feature>
<feature type="binding site" evidence="15">
    <location>
        <position position="93"/>
    </location>
    <ligand>
        <name>DNA</name>
        <dbReference type="ChEBI" id="CHEBI:16991"/>
    </ligand>
</feature>
<dbReference type="GO" id="GO:0008270">
    <property type="term" value="F:zinc ion binding"/>
    <property type="evidence" value="ECO:0007669"/>
    <property type="project" value="UniProtKB-UniRule"/>
</dbReference>
<evidence type="ECO:0000256" key="7">
    <source>
        <dbReference type="ARBA" id="ARBA00022801"/>
    </source>
</evidence>
<dbReference type="Gene3D" id="3.20.190.10">
    <property type="entry name" value="MutM-like, N-terminal"/>
    <property type="match status" value="1"/>
</dbReference>
<dbReference type="GO" id="GO:0140078">
    <property type="term" value="F:class I DNA-(apurinic or apyrimidinic site) endonuclease activity"/>
    <property type="evidence" value="ECO:0007669"/>
    <property type="project" value="UniProtKB-EC"/>
</dbReference>
<dbReference type="SMART" id="SM01232">
    <property type="entry name" value="H2TH"/>
    <property type="match status" value="1"/>
</dbReference>
<evidence type="ECO:0000256" key="16">
    <source>
        <dbReference type="SAM" id="MobiDB-lite"/>
    </source>
</evidence>
<protein>
    <recommendedName>
        <fullName evidence="15">Formamidopyrimidine-DNA glycosylase</fullName>
        <shortName evidence="15">Fapy-DNA glycosylase</shortName>
        <ecNumber evidence="15">3.2.2.23</ecNumber>
    </recommendedName>
    <alternativeName>
        <fullName evidence="15">DNA-(apurinic or apyrimidinic site) lyase MutM</fullName>
        <shortName evidence="15">AP lyase MutM</shortName>
        <ecNumber evidence="15">4.2.99.18</ecNumber>
    </alternativeName>
</protein>
<keyword evidence="12 15" id="KW-0511">Multifunctional enzyme</keyword>
<keyword evidence="13 15" id="KW-0326">Glycosidase</keyword>
<comment type="subunit">
    <text evidence="3 15">Monomer.</text>
</comment>
<evidence type="ECO:0000256" key="6">
    <source>
        <dbReference type="ARBA" id="ARBA00022771"/>
    </source>
</evidence>
<keyword evidence="4 15" id="KW-0479">Metal-binding</keyword>
<evidence type="ECO:0000256" key="5">
    <source>
        <dbReference type="ARBA" id="ARBA00022763"/>
    </source>
</evidence>
<evidence type="ECO:0000256" key="8">
    <source>
        <dbReference type="ARBA" id="ARBA00022833"/>
    </source>
</evidence>
<dbReference type="PANTHER" id="PTHR22993:SF9">
    <property type="entry name" value="FORMAMIDOPYRIMIDINE-DNA GLYCOSYLASE"/>
    <property type="match status" value="1"/>
</dbReference>
<evidence type="ECO:0000256" key="3">
    <source>
        <dbReference type="ARBA" id="ARBA00011245"/>
    </source>
</evidence>
<evidence type="ECO:0000256" key="11">
    <source>
        <dbReference type="ARBA" id="ARBA00023239"/>
    </source>
</evidence>
<evidence type="ECO:0000256" key="1">
    <source>
        <dbReference type="ARBA" id="ARBA00001668"/>
    </source>
</evidence>
<comment type="catalytic activity">
    <reaction evidence="14 15">
        <text>2'-deoxyribonucleotide-(2'-deoxyribose 5'-phosphate)-2'-deoxyribonucleotide-DNA = a 3'-end 2'-deoxyribonucleotide-(2,3-dehydro-2,3-deoxyribose 5'-phosphate)-DNA + a 5'-end 5'-phospho-2'-deoxyribonucleoside-DNA + H(+)</text>
        <dbReference type="Rhea" id="RHEA:66592"/>
        <dbReference type="Rhea" id="RHEA-COMP:13180"/>
        <dbReference type="Rhea" id="RHEA-COMP:16897"/>
        <dbReference type="Rhea" id="RHEA-COMP:17067"/>
        <dbReference type="ChEBI" id="CHEBI:15378"/>
        <dbReference type="ChEBI" id="CHEBI:136412"/>
        <dbReference type="ChEBI" id="CHEBI:157695"/>
        <dbReference type="ChEBI" id="CHEBI:167181"/>
        <dbReference type="EC" id="4.2.99.18"/>
    </reaction>
</comment>
<dbReference type="GO" id="GO:0034039">
    <property type="term" value="F:8-oxo-7,8-dihydroguanine DNA N-glycosylase activity"/>
    <property type="evidence" value="ECO:0007669"/>
    <property type="project" value="TreeGrafter"/>
</dbReference>
<evidence type="ECO:0000256" key="12">
    <source>
        <dbReference type="ARBA" id="ARBA00023268"/>
    </source>
</evidence>
<comment type="function">
    <text evidence="15">Involved in base excision repair of DNA damaged by oxidation or by mutagenic agents. Acts as DNA glycosylase that recognizes and removes damaged bases. Has a preference for oxidized purines, such as 7,8-dihydro-8-oxoguanine (8-oxoG). Has AP (apurinic/apyrimidinic) lyase activity and introduces nicks in the DNA strand. Cleaves the DNA backbone by beta-delta elimination to generate a single-strand break at the site of the removed base with both 3'- and 5'-phosphates.</text>
</comment>
<dbReference type="InterPro" id="IPR015886">
    <property type="entry name" value="H2TH_FPG"/>
</dbReference>
<dbReference type="Pfam" id="PF01149">
    <property type="entry name" value="Fapy_DNA_glyco"/>
    <property type="match status" value="1"/>
</dbReference>
<evidence type="ECO:0000313" key="19">
    <source>
        <dbReference type="EMBL" id="HGZ44518.1"/>
    </source>
</evidence>
<keyword evidence="10 15" id="KW-0234">DNA repair</keyword>
<dbReference type="Gene3D" id="1.10.8.50">
    <property type="match status" value="1"/>
</dbReference>
<keyword evidence="5 15" id="KW-0227">DNA damage</keyword>
<keyword evidence="7 15" id="KW-0378">Hydrolase</keyword>
<dbReference type="InterPro" id="IPR035937">
    <property type="entry name" value="FPG_N"/>
</dbReference>
<evidence type="ECO:0000256" key="10">
    <source>
        <dbReference type="ARBA" id="ARBA00023204"/>
    </source>
</evidence>
<feature type="active site" description="Proton donor" evidence="15">
    <location>
        <position position="3"/>
    </location>
</feature>
<reference evidence="19" key="1">
    <citation type="journal article" date="2020" name="mSystems">
        <title>Genome- and Community-Level Interaction Insights into Carbon Utilization and Element Cycling Functions of Hydrothermarchaeota in Hydrothermal Sediment.</title>
        <authorList>
            <person name="Zhou Z."/>
            <person name="Liu Y."/>
            <person name="Xu W."/>
            <person name="Pan J."/>
            <person name="Luo Z.H."/>
            <person name="Li M."/>
        </authorList>
    </citation>
    <scope>NUCLEOTIDE SEQUENCE [LARGE SCALE GENOMIC DNA]</scope>
    <source>
        <strain evidence="19">SpSt-381</strain>
    </source>
</reference>
<name>A0A832I513_UNCEI</name>
<feature type="compositionally biased region" description="Basic residues" evidence="16">
    <location>
        <begin position="278"/>
        <end position="295"/>
    </location>
</feature>
<dbReference type="InterPro" id="IPR010663">
    <property type="entry name" value="Znf_FPG/IleRS"/>
</dbReference>
<dbReference type="NCBIfam" id="NF002211">
    <property type="entry name" value="PRK01103.1"/>
    <property type="match status" value="1"/>
</dbReference>
<evidence type="ECO:0000259" key="18">
    <source>
        <dbReference type="PROSITE" id="PS51068"/>
    </source>
</evidence>
<evidence type="ECO:0000256" key="14">
    <source>
        <dbReference type="ARBA" id="ARBA00044632"/>
    </source>
</evidence>
<dbReference type="CDD" id="cd08966">
    <property type="entry name" value="EcFpg-like_N"/>
    <property type="match status" value="1"/>
</dbReference>
<evidence type="ECO:0000256" key="15">
    <source>
        <dbReference type="HAMAP-Rule" id="MF_00103"/>
    </source>
</evidence>
<feature type="active site" description="Proton donor; for delta-elimination activity" evidence="15">
    <location>
        <position position="264"/>
    </location>
</feature>
<comment type="similarity">
    <text evidence="2 15">Belongs to the FPG family.</text>
</comment>
<sequence>MPELPEVETVRRMLERHVTGRRIAAVEVSGAALRGVVPRRVHECAAGRVIQGVGRHGKFLFIGLEGGWTLLSHLGMSGRWLFHARPPADPPPHVHVRMRFEDGCELWYEDPRRFGALRAVETSRLAADPSVAALGPDPVHDPPTGARLAAAARGLRVAVKNFLLDQRRLAGVGNIYASEALHRAGVDPRRRAGALTAREWDAVAREVVAVLRAAIERMGTTFSMYRTLWGEPGGYGNHLRVYDREGAPCRRCRTPIRRIVQGQRSTYFCPSCQSAGRSRSRTPRKDRKLKSRRRTAGQGKPRTGA</sequence>
<keyword evidence="11 15" id="KW-0456">Lyase</keyword>
<dbReference type="SUPFAM" id="SSF46946">
    <property type="entry name" value="S13-like H2TH domain"/>
    <property type="match status" value="1"/>
</dbReference>
<comment type="catalytic activity">
    <reaction evidence="1 15">
        <text>Hydrolysis of DNA containing ring-opened 7-methylguanine residues, releasing 2,6-diamino-4-hydroxy-5-(N-methyl)formamidopyrimidine.</text>
        <dbReference type="EC" id="3.2.2.23"/>
    </reaction>
</comment>
<dbReference type="GO" id="GO:0006284">
    <property type="term" value="P:base-excision repair"/>
    <property type="evidence" value="ECO:0007669"/>
    <property type="project" value="InterPro"/>
</dbReference>
<feature type="domain" description="Formamidopyrimidine-DNA glycosylase catalytic" evidence="18">
    <location>
        <begin position="2"/>
        <end position="115"/>
    </location>
</feature>
<evidence type="ECO:0000259" key="17">
    <source>
        <dbReference type="PROSITE" id="PS51066"/>
    </source>
</evidence>
<evidence type="ECO:0000256" key="9">
    <source>
        <dbReference type="ARBA" id="ARBA00023125"/>
    </source>
</evidence>
<comment type="caution">
    <text evidence="19">The sequence shown here is derived from an EMBL/GenBank/DDBJ whole genome shotgun (WGS) entry which is preliminary data.</text>
</comment>
<dbReference type="PROSITE" id="PS51068">
    <property type="entry name" value="FPG_CAT"/>
    <property type="match status" value="1"/>
</dbReference>
<keyword evidence="6 15" id="KW-0863">Zinc-finger</keyword>
<dbReference type="InterPro" id="IPR012319">
    <property type="entry name" value="FPG_cat"/>
</dbReference>
<dbReference type="SUPFAM" id="SSF57716">
    <property type="entry name" value="Glucocorticoid receptor-like (DNA-binding domain)"/>
    <property type="match status" value="1"/>
</dbReference>
<dbReference type="AlphaFoldDB" id="A0A832I513"/>